<dbReference type="GO" id="GO:0005930">
    <property type="term" value="C:axoneme"/>
    <property type="evidence" value="ECO:0007669"/>
    <property type="project" value="TreeGrafter"/>
</dbReference>
<protein>
    <submittedName>
        <fullName evidence="7">Nucleoporin_N domain-containing protein</fullName>
    </submittedName>
</protein>
<proteinExistence type="predicted"/>
<keyword evidence="4" id="KW-0969">Cilium</keyword>
<evidence type="ECO:0000256" key="1">
    <source>
        <dbReference type="ARBA" id="ARBA00004138"/>
    </source>
</evidence>
<accession>A0A183EFR5</accession>
<dbReference type="AlphaFoldDB" id="A0A183EFR5"/>
<dbReference type="SUPFAM" id="SSF50969">
    <property type="entry name" value="YVTN repeat-like/Quinoprotein amine dehydrogenase"/>
    <property type="match status" value="1"/>
</dbReference>
<dbReference type="WBParaSite" id="GPUH_0001983101-mRNA-1">
    <property type="protein sequence ID" value="GPUH_0001983101-mRNA-1"/>
    <property type="gene ID" value="GPUH_0001983101"/>
</dbReference>
<name>A0A183EFR5_9BILA</name>
<keyword evidence="3" id="KW-0677">Repeat</keyword>
<comment type="subcellular location">
    <subcellularLocation>
        <location evidence="1">Cell projection</location>
        <location evidence="1">Cilium</location>
    </subcellularLocation>
</comment>
<evidence type="ECO:0000256" key="4">
    <source>
        <dbReference type="ARBA" id="ARBA00023069"/>
    </source>
</evidence>
<sequence length="143" mass="15788">LQVAVVQCGLKKVSLINLRSAEQQQVIQLPITLKGLNVGEKYIAFWDEHQVALYEIVSATTASLQMQPATSFACSVSCAAVYQQGVCCIEADKLNFRTFQGTVKQTISMPEMEGDPMMLDINGSWMCVTNSNGFIRIYDLSAR</sequence>
<dbReference type="PANTHER" id="PTHR15722:SF7">
    <property type="entry name" value="INTRAFLAGELLAR TRANSPORT PROTEIN 140 HOMOLOG"/>
    <property type="match status" value="1"/>
</dbReference>
<dbReference type="PANTHER" id="PTHR15722">
    <property type="entry name" value="IFT140/172-RELATED"/>
    <property type="match status" value="1"/>
</dbReference>
<evidence type="ECO:0000256" key="3">
    <source>
        <dbReference type="ARBA" id="ARBA00022737"/>
    </source>
</evidence>
<reference evidence="7" key="1">
    <citation type="submission" date="2016-06" db="UniProtKB">
        <authorList>
            <consortium name="WormBaseParasite"/>
        </authorList>
    </citation>
    <scope>IDENTIFICATION</scope>
</reference>
<evidence type="ECO:0000256" key="2">
    <source>
        <dbReference type="ARBA" id="ARBA00022574"/>
    </source>
</evidence>
<dbReference type="GO" id="GO:0030991">
    <property type="term" value="C:intraciliary transport particle A"/>
    <property type="evidence" value="ECO:0007669"/>
    <property type="project" value="TreeGrafter"/>
</dbReference>
<dbReference type="InterPro" id="IPR056155">
    <property type="entry name" value="Beta-prop_IFT140_2nd"/>
</dbReference>
<dbReference type="GO" id="GO:0036064">
    <property type="term" value="C:ciliary basal body"/>
    <property type="evidence" value="ECO:0007669"/>
    <property type="project" value="TreeGrafter"/>
</dbReference>
<dbReference type="InterPro" id="IPR011044">
    <property type="entry name" value="Quino_amine_DH_bsu"/>
</dbReference>
<keyword evidence="2" id="KW-0853">WD repeat</keyword>
<feature type="domain" description="IFT140 second beta-propeller" evidence="6">
    <location>
        <begin position="2"/>
        <end position="143"/>
    </location>
</feature>
<evidence type="ECO:0000259" key="6">
    <source>
        <dbReference type="Pfam" id="PF23385"/>
    </source>
</evidence>
<evidence type="ECO:0000313" key="7">
    <source>
        <dbReference type="WBParaSite" id="GPUH_0001983101-mRNA-1"/>
    </source>
</evidence>
<keyword evidence="5" id="KW-0966">Cell projection</keyword>
<dbReference type="GO" id="GO:0035721">
    <property type="term" value="P:intraciliary retrograde transport"/>
    <property type="evidence" value="ECO:0007669"/>
    <property type="project" value="TreeGrafter"/>
</dbReference>
<organism evidence="7">
    <name type="scientific">Gongylonema pulchrum</name>
    <dbReference type="NCBI Taxonomy" id="637853"/>
    <lineage>
        <taxon>Eukaryota</taxon>
        <taxon>Metazoa</taxon>
        <taxon>Ecdysozoa</taxon>
        <taxon>Nematoda</taxon>
        <taxon>Chromadorea</taxon>
        <taxon>Rhabditida</taxon>
        <taxon>Spirurina</taxon>
        <taxon>Spiruromorpha</taxon>
        <taxon>Spiruroidea</taxon>
        <taxon>Gongylonematidae</taxon>
        <taxon>Gongylonema</taxon>
    </lineage>
</organism>
<dbReference type="Pfam" id="PF23385">
    <property type="entry name" value="Beta-prop_IFT140_2nd"/>
    <property type="match status" value="1"/>
</dbReference>
<evidence type="ECO:0000256" key="5">
    <source>
        <dbReference type="ARBA" id="ARBA00023273"/>
    </source>
</evidence>